<organism evidence="1 2">
    <name type="scientific">Adineta steineri</name>
    <dbReference type="NCBI Taxonomy" id="433720"/>
    <lineage>
        <taxon>Eukaryota</taxon>
        <taxon>Metazoa</taxon>
        <taxon>Spiralia</taxon>
        <taxon>Gnathifera</taxon>
        <taxon>Rotifera</taxon>
        <taxon>Eurotatoria</taxon>
        <taxon>Bdelloidea</taxon>
        <taxon>Adinetida</taxon>
        <taxon>Adinetidae</taxon>
        <taxon>Adineta</taxon>
    </lineage>
</organism>
<dbReference type="AlphaFoldDB" id="A0A820N6Q9"/>
<dbReference type="Proteomes" id="UP000663881">
    <property type="component" value="Unassembled WGS sequence"/>
</dbReference>
<reference evidence="1" key="1">
    <citation type="submission" date="2021-02" db="EMBL/GenBank/DDBJ databases">
        <authorList>
            <person name="Nowell W R."/>
        </authorList>
    </citation>
    <scope>NUCLEOTIDE SEQUENCE</scope>
</reference>
<sequence>IQLLVCGNNINHSIDNILSSSTTSTQISPLSSLLQMSQTVNDNMNETTVDLDFQGTVENLQFNTFVEQIKQLIFLCWAAAAGNIKLHGQNLTIKEEVKLDRYTLLQQINTNVINRNNSKNSLSNDSSADNNVQQTVQFGICVKKESILPLDSEIAEKIIEIITFCFEKRPEFIGKYEY</sequence>
<evidence type="ECO:0000313" key="1">
    <source>
        <dbReference type="EMBL" id="CAF4383635.1"/>
    </source>
</evidence>
<protein>
    <submittedName>
        <fullName evidence="1">Uncharacterized protein</fullName>
    </submittedName>
</protein>
<comment type="caution">
    <text evidence="1">The sequence shown here is derived from an EMBL/GenBank/DDBJ whole genome shotgun (WGS) entry which is preliminary data.</text>
</comment>
<gene>
    <name evidence="1" type="ORF">OKA104_LOCUS50492</name>
</gene>
<proteinExistence type="predicted"/>
<accession>A0A820N6Q9</accession>
<feature type="non-terminal residue" evidence="1">
    <location>
        <position position="1"/>
    </location>
</feature>
<evidence type="ECO:0000313" key="2">
    <source>
        <dbReference type="Proteomes" id="UP000663881"/>
    </source>
</evidence>
<dbReference type="EMBL" id="CAJOAY010025504">
    <property type="protein sequence ID" value="CAF4383635.1"/>
    <property type="molecule type" value="Genomic_DNA"/>
</dbReference>
<name>A0A820N6Q9_9BILA</name>